<dbReference type="InterPro" id="IPR017959">
    <property type="entry name" value="Asn/Gln-tRNA_amidoTrfase_suB/E"/>
</dbReference>
<dbReference type="InterPro" id="IPR023168">
    <property type="entry name" value="GatB_Yqey_C_2"/>
</dbReference>
<dbReference type="SUPFAM" id="SSF55931">
    <property type="entry name" value="Glutamine synthetase/guanido kinase"/>
    <property type="match status" value="1"/>
</dbReference>
<dbReference type="SUPFAM" id="SSF89095">
    <property type="entry name" value="GatB/YqeY motif"/>
    <property type="match status" value="1"/>
</dbReference>
<dbReference type="GO" id="GO:0005524">
    <property type="term" value="F:ATP binding"/>
    <property type="evidence" value="ECO:0007669"/>
    <property type="project" value="UniProtKB-KW"/>
</dbReference>
<keyword evidence="14" id="KW-1185">Reference proteome</keyword>
<evidence type="ECO:0000256" key="1">
    <source>
        <dbReference type="ARBA" id="ARBA00005306"/>
    </source>
</evidence>
<dbReference type="InterPro" id="IPR042114">
    <property type="entry name" value="GatB_C_1"/>
</dbReference>
<evidence type="ECO:0000256" key="9">
    <source>
        <dbReference type="ARBA" id="ARBA00047380"/>
    </source>
</evidence>
<feature type="domain" description="Asn/Gln amidotransferase" evidence="12">
    <location>
        <begin position="332"/>
        <end position="480"/>
    </location>
</feature>
<dbReference type="GO" id="GO:0050567">
    <property type="term" value="F:glutaminyl-tRNA synthase (glutamine-hydrolyzing) activity"/>
    <property type="evidence" value="ECO:0007669"/>
    <property type="project" value="UniProtKB-UniRule"/>
</dbReference>
<dbReference type="Proteomes" id="UP000199310">
    <property type="component" value="Unassembled WGS sequence"/>
</dbReference>
<keyword evidence="4 11" id="KW-0436">Ligase</keyword>
<dbReference type="SMART" id="SM00845">
    <property type="entry name" value="GatB_Yqey"/>
    <property type="match status" value="1"/>
</dbReference>
<dbReference type="OrthoDB" id="9804078at2"/>
<dbReference type="GO" id="GO:0016740">
    <property type="term" value="F:transferase activity"/>
    <property type="evidence" value="ECO:0007669"/>
    <property type="project" value="UniProtKB-KW"/>
</dbReference>
<keyword evidence="13" id="KW-0808">Transferase</keyword>
<dbReference type="STRING" id="29529.SAMN04488122_1083"/>
<dbReference type="InterPro" id="IPR017958">
    <property type="entry name" value="Gln-tRNA_amidoTrfase_suB_CS"/>
</dbReference>
<dbReference type="Gene3D" id="1.10.150.380">
    <property type="entry name" value="GatB domain, N-terminal subdomain"/>
    <property type="match status" value="1"/>
</dbReference>
<evidence type="ECO:0000256" key="4">
    <source>
        <dbReference type="ARBA" id="ARBA00022598"/>
    </source>
</evidence>
<dbReference type="EC" id="6.3.5.-" evidence="11"/>
<evidence type="ECO:0000256" key="10">
    <source>
        <dbReference type="ARBA" id="ARBA00047913"/>
    </source>
</evidence>
<comment type="similarity">
    <text evidence="1 11">Belongs to the GatB/GatE family. GatB subfamily.</text>
</comment>
<evidence type="ECO:0000256" key="8">
    <source>
        <dbReference type="ARBA" id="ARBA00024799"/>
    </source>
</evidence>
<dbReference type="FunFam" id="1.10.10.410:FF:000001">
    <property type="entry name" value="Aspartyl/glutamyl-tRNA(Asn/Gln) amidotransferase subunit B"/>
    <property type="match status" value="1"/>
</dbReference>
<name>A0A1I0PYI0_9BACT</name>
<dbReference type="InterPro" id="IPR014746">
    <property type="entry name" value="Gln_synth/guanido_kin_cat_dom"/>
</dbReference>
<evidence type="ECO:0000256" key="5">
    <source>
        <dbReference type="ARBA" id="ARBA00022741"/>
    </source>
</evidence>
<evidence type="ECO:0000256" key="6">
    <source>
        <dbReference type="ARBA" id="ARBA00022840"/>
    </source>
</evidence>
<dbReference type="NCBIfam" id="NF004012">
    <property type="entry name" value="PRK05477.1-2"/>
    <property type="match status" value="1"/>
</dbReference>
<dbReference type="GO" id="GO:0050566">
    <property type="term" value="F:asparaginyl-tRNA synthase (glutamine-hydrolyzing) activity"/>
    <property type="evidence" value="ECO:0007669"/>
    <property type="project" value="RHEA"/>
</dbReference>
<dbReference type="Pfam" id="PF02934">
    <property type="entry name" value="GatB_N"/>
    <property type="match status" value="1"/>
</dbReference>
<dbReference type="PROSITE" id="PS01234">
    <property type="entry name" value="GATB"/>
    <property type="match status" value="1"/>
</dbReference>
<evidence type="ECO:0000313" key="13">
    <source>
        <dbReference type="EMBL" id="SEW19499.1"/>
    </source>
</evidence>
<sequence>MSDIYSKYETVIGLEVHAQLLTESKLFCSDSAAFGGAPNTHISPITMAHPGTLPRMNRKAAEYAIKLGLACHCEIEKDNYFARKNYFYPDLPKGYQVSQHTAPICKGGYITIVTDAGTRNVQLNRIHLEEDAGKLLHDQDPDNSYVDLNRAGVPLVEIVTEPDMHTSDEAYAYLTEMRRLVRYLGVCDGNMEEGSMRCDANISVRLKGATTLGTKVEVKNMNSIRNVKRAIDNEVKRQIDLIEAGGTLVQETRSFDASNGSSFSLRSKEEANDYRYFPEPDLAPFKLTDEFIDSIRATLPALPEELIRKYTADFGLPEYDARVICDDKSTADYYESLIAVTSQYKAAANWMLGPVKSWLNEHSAEISQFPVTPQALAALIALTDAGKVSFSIASSRILPEMIEAPADPLEIAIRLNLLQDNNADNISPIIDEVLAKYPDKVAAFKGGKKGLMSLFVGEVMKLSKGKADPRLTNELLAEKLKG</sequence>
<dbReference type="PANTHER" id="PTHR11659">
    <property type="entry name" value="GLUTAMYL-TRNA GLN AMIDOTRANSFERASE SUBUNIT B MITOCHONDRIAL AND PROKARYOTIC PET112-RELATED"/>
    <property type="match status" value="1"/>
</dbReference>
<evidence type="ECO:0000259" key="12">
    <source>
        <dbReference type="SMART" id="SM00845"/>
    </source>
</evidence>
<proteinExistence type="inferred from homology"/>
<evidence type="ECO:0000256" key="11">
    <source>
        <dbReference type="HAMAP-Rule" id="MF_00121"/>
    </source>
</evidence>
<keyword evidence="6 11" id="KW-0067">ATP-binding</keyword>
<dbReference type="HAMAP" id="MF_00121">
    <property type="entry name" value="GatB"/>
    <property type="match status" value="1"/>
</dbReference>
<keyword evidence="5 11" id="KW-0547">Nucleotide-binding</keyword>
<keyword evidence="7 11" id="KW-0648">Protein biosynthesis</keyword>
<dbReference type="AlphaFoldDB" id="A0A1I0PYI0"/>
<dbReference type="GO" id="GO:0006412">
    <property type="term" value="P:translation"/>
    <property type="evidence" value="ECO:0007669"/>
    <property type="project" value="UniProtKB-UniRule"/>
</dbReference>
<comment type="catalytic activity">
    <reaction evidence="9 11">
        <text>L-aspartyl-tRNA(Asn) + L-glutamine + ATP + H2O = L-asparaginyl-tRNA(Asn) + L-glutamate + ADP + phosphate + 2 H(+)</text>
        <dbReference type="Rhea" id="RHEA:14513"/>
        <dbReference type="Rhea" id="RHEA-COMP:9674"/>
        <dbReference type="Rhea" id="RHEA-COMP:9677"/>
        <dbReference type="ChEBI" id="CHEBI:15377"/>
        <dbReference type="ChEBI" id="CHEBI:15378"/>
        <dbReference type="ChEBI" id="CHEBI:29985"/>
        <dbReference type="ChEBI" id="CHEBI:30616"/>
        <dbReference type="ChEBI" id="CHEBI:43474"/>
        <dbReference type="ChEBI" id="CHEBI:58359"/>
        <dbReference type="ChEBI" id="CHEBI:78515"/>
        <dbReference type="ChEBI" id="CHEBI:78516"/>
        <dbReference type="ChEBI" id="CHEBI:456216"/>
    </reaction>
</comment>
<dbReference type="NCBIfam" id="TIGR00133">
    <property type="entry name" value="gatB"/>
    <property type="match status" value="1"/>
</dbReference>
<evidence type="ECO:0000256" key="7">
    <source>
        <dbReference type="ARBA" id="ARBA00022917"/>
    </source>
</evidence>
<gene>
    <name evidence="11" type="primary">gatB</name>
    <name evidence="13" type="ORF">SAMN04488122_1083</name>
</gene>
<dbReference type="InterPro" id="IPR003789">
    <property type="entry name" value="Asn/Gln_tRNA_amidoTrase-B-like"/>
</dbReference>
<evidence type="ECO:0000313" key="14">
    <source>
        <dbReference type="Proteomes" id="UP000199310"/>
    </source>
</evidence>
<comment type="catalytic activity">
    <reaction evidence="10 11">
        <text>L-glutamyl-tRNA(Gln) + L-glutamine + ATP + H2O = L-glutaminyl-tRNA(Gln) + L-glutamate + ADP + phosphate + H(+)</text>
        <dbReference type="Rhea" id="RHEA:17521"/>
        <dbReference type="Rhea" id="RHEA-COMP:9681"/>
        <dbReference type="Rhea" id="RHEA-COMP:9684"/>
        <dbReference type="ChEBI" id="CHEBI:15377"/>
        <dbReference type="ChEBI" id="CHEBI:15378"/>
        <dbReference type="ChEBI" id="CHEBI:29985"/>
        <dbReference type="ChEBI" id="CHEBI:30616"/>
        <dbReference type="ChEBI" id="CHEBI:43474"/>
        <dbReference type="ChEBI" id="CHEBI:58359"/>
        <dbReference type="ChEBI" id="CHEBI:78520"/>
        <dbReference type="ChEBI" id="CHEBI:78521"/>
        <dbReference type="ChEBI" id="CHEBI:456216"/>
    </reaction>
</comment>
<evidence type="ECO:0000256" key="2">
    <source>
        <dbReference type="ARBA" id="ARBA00011123"/>
    </source>
</evidence>
<dbReference type="InterPro" id="IPR006075">
    <property type="entry name" value="Asn/Gln-tRNA_Trfase_suB/E_cat"/>
</dbReference>
<dbReference type="Gene3D" id="1.10.10.410">
    <property type="match status" value="1"/>
</dbReference>
<dbReference type="RefSeq" id="WP_089891533.1">
    <property type="nucleotide sequence ID" value="NZ_FOJG01000001.1"/>
</dbReference>
<dbReference type="EMBL" id="FOJG01000001">
    <property type="protein sequence ID" value="SEW19499.1"/>
    <property type="molecule type" value="Genomic_DNA"/>
</dbReference>
<organism evidence="13 14">
    <name type="scientific">Chitinophaga arvensicola</name>
    <dbReference type="NCBI Taxonomy" id="29529"/>
    <lineage>
        <taxon>Bacteria</taxon>
        <taxon>Pseudomonadati</taxon>
        <taxon>Bacteroidota</taxon>
        <taxon>Chitinophagia</taxon>
        <taxon>Chitinophagales</taxon>
        <taxon>Chitinophagaceae</taxon>
        <taxon>Chitinophaga</taxon>
    </lineage>
</organism>
<dbReference type="Pfam" id="PF02637">
    <property type="entry name" value="GatB_Yqey"/>
    <property type="match status" value="1"/>
</dbReference>
<accession>A0A1I0PYI0</accession>
<reference evidence="14" key="1">
    <citation type="submission" date="2016-10" db="EMBL/GenBank/DDBJ databases">
        <authorList>
            <person name="Varghese N."/>
            <person name="Submissions S."/>
        </authorList>
    </citation>
    <scope>NUCLEOTIDE SEQUENCE [LARGE SCALE GENOMIC DNA]</scope>
    <source>
        <strain evidence="14">DSM 3695</strain>
    </source>
</reference>
<dbReference type="NCBIfam" id="NF004014">
    <property type="entry name" value="PRK05477.1-4"/>
    <property type="match status" value="1"/>
</dbReference>
<dbReference type="InterPro" id="IPR018027">
    <property type="entry name" value="Asn/Gln_amidotransferase"/>
</dbReference>
<evidence type="ECO:0000256" key="3">
    <source>
        <dbReference type="ARBA" id="ARBA00016923"/>
    </source>
</evidence>
<comment type="function">
    <text evidence="8 11">Allows the formation of correctly charged Asn-tRNA(Asn) or Gln-tRNA(Gln) through the transamidation of misacylated Asp-tRNA(Asn) or Glu-tRNA(Gln) in organisms which lack either or both of asparaginyl-tRNA or glutaminyl-tRNA synthetases. The reaction takes place in the presence of glutamine and ATP through an activated phospho-Asp-tRNA(Asn) or phospho-Glu-tRNA(Gln).</text>
</comment>
<protein>
    <recommendedName>
        <fullName evidence="3 11">Aspartyl/glutamyl-tRNA(Asn/Gln) amidotransferase subunit B</fullName>
        <shortName evidence="11">Asp/Glu-ADT subunit B</shortName>
        <ecNumber evidence="11">6.3.5.-</ecNumber>
    </recommendedName>
</protein>
<dbReference type="InterPro" id="IPR004413">
    <property type="entry name" value="GatB"/>
</dbReference>
<comment type="subunit">
    <text evidence="2 11">Heterotrimer of A, B and C subunits.</text>
</comment>